<evidence type="ECO:0000256" key="1">
    <source>
        <dbReference type="SAM" id="MobiDB-lite"/>
    </source>
</evidence>
<dbReference type="AlphaFoldDB" id="A0A498L0N7"/>
<evidence type="ECO:0008006" key="4">
    <source>
        <dbReference type="Google" id="ProtNLM"/>
    </source>
</evidence>
<feature type="region of interest" description="Disordered" evidence="1">
    <location>
        <begin position="1"/>
        <end position="33"/>
    </location>
</feature>
<comment type="caution">
    <text evidence="2">The sequence shown here is derived from an EMBL/GenBank/DDBJ whole genome shotgun (WGS) entry which is preliminary data.</text>
</comment>
<proteinExistence type="predicted"/>
<gene>
    <name evidence="2" type="ORF">EAF64_02575</name>
</gene>
<protein>
    <recommendedName>
        <fullName evidence="4">RiboL-PSP-HEPN domain-containing protein</fullName>
    </recommendedName>
</protein>
<organism evidence="2 3">
    <name type="scientific">Halorientalis pallida</name>
    <dbReference type="NCBI Taxonomy" id="2479928"/>
    <lineage>
        <taxon>Archaea</taxon>
        <taxon>Methanobacteriati</taxon>
        <taxon>Methanobacteriota</taxon>
        <taxon>Stenosarchaea group</taxon>
        <taxon>Halobacteria</taxon>
        <taxon>Halobacteriales</taxon>
        <taxon>Haloarculaceae</taxon>
        <taxon>Halorientalis</taxon>
    </lineage>
</organism>
<keyword evidence="3" id="KW-1185">Reference proteome</keyword>
<dbReference type="EMBL" id="RDFA01000001">
    <property type="protein sequence ID" value="RXK51536.1"/>
    <property type="molecule type" value="Genomic_DNA"/>
</dbReference>
<sequence>MTHNDKSEEIEESGINATGFDTQETVELEEPPTSVTWGVPELHNELREKGKSLKTAIDEADDYANFLSEHQDSLVVFFTIASELVDEYTENLSVRELMDDKYRNREGTNERAIVNQLSQKSIADLLSHYDVIESDLQDSIKSVHDYRNRLVHDPQKRHRITDLDRLSARIDNVFTVYSRLEREIEAQDKN</sequence>
<dbReference type="Proteomes" id="UP000289691">
    <property type="component" value="Unassembled WGS sequence"/>
</dbReference>
<evidence type="ECO:0000313" key="3">
    <source>
        <dbReference type="Proteomes" id="UP000289691"/>
    </source>
</evidence>
<evidence type="ECO:0000313" key="2">
    <source>
        <dbReference type="EMBL" id="RXK51536.1"/>
    </source>
</evidence>
<dbReference type="RefSeq" id="WP_129067399.1">
    <property type="nucleotide sequence ID" value="NZ_RDFA01000001.1"/>
</dbReference>
<reference evidence="2 3" key="1">
    <citation type="submission" date="2019-01" db="EMBL/GenBank/DDBJ databases">
        <title>Halorientalis sp. F13-25 a new haloarchaeum isolated from hypersaline water.</title>
        <authorList>
            <person name="Ana D.-V."/>
            <person name="Cristina S.-P."/>
            <person name="Antonio V."/>
        </authorList>
    </citation>
    <scope>NUCLEOTIDE SEQUENCE [LARGE SCALE GENOMIC DNA]</scope>
    <source>
        <strain evidence="2 3">F13-25</strain>
    </source>
</reference>
<name>A0A498L0N7_9EURY</name>
<accession>A0A498L0N7</accession>